<dbReference type="InParanoid" id="B9RJ18"/>
<dbReference type="AlphaFoldDB" id="B9RJ18"/>
<dbReference type="EMBL" id="EQ973782">
    <property type="protein sequence ID" value="EEF48684.1"/>
    <property type="molecule type" value="Genomic_DNA"/>
</dbReference>
<reference evidence="2" key="1">
    <citation type="journal article" date="2010" name="Nat. Biotechnol.">
        <title>Draft genome sequence of the oilseed species Ricinus communis.</title>
        <authorList>
            <person name="Chan A.P."/>
            <person name="Crabtree J."/>
            <person name="Zhao Q."/>
            <person name="Lorenzi H."/>
            <person name="Orvis J."/>
            <person name="Puiu D."/>
            <person name="Melake-Berhan A."/>
            <person name="Jones K.M."/>
            <person name="Redman J."/>
            <person name="Chen G."/>
            <person name="Cahoon E.B."/>
            <person name="Gedil M."/>
            <person name="Stanke M."/>
            <person name="Haas B.J."/>
            <person name="Wortman J.R."/>
            <person name="Fraser-Liggett C.M."/>
            <person name="Ravel J."/>
            <person name="Rabinowicz P.D."/>
        </authorList>
    </citation>
    <scope>NUCLEOTIDE SEQUENCE [LARGE SCALE GENOMIC DNA]</scope>
    <source>
        <strain evidence="2">cv. Hale</strain>
    </source>
</reference>
<gene>
    <name evidence="1" type="ORF">RCOM_1757140</name>
</gene>
<name>B9RJ18_RICCO</name>
<organism evidence="1 2">
    <name type="scientific">Ricinus communis</name>
    <name type="common">Castor bean</name>
    <dbReference type="NCBI Taxonomy" id="3988"/>
    <lineage>
        <taxon>Eukaryota</taxon>
        <taxon>Viridiplantae</taxon>
        <taxon>Streptophyta</taxon>
        <taxon>Embryophyta</taxon>
        <taxon>Tracheophyta</taxon>
        <taxon>Spermatophyta</taxon>
        <taxon>Magnoliopsida</taxon>
        <taxon>eudicotyledons</taxon>
        <taxon>Gunneridae</taxon>
        <taxon>Pentapetalae</taxon>
        <taxon>rosids</taxon>
        <taxon>fabids</taxon>
        <taxon>Malpighiales</taxon>
        <taxon>Euphorbiaceae</taxon>
        <taxon>Acalyphoideae</taxon>
        <taxon>Acalypheae</taxon>
        <taxon>Ricinus</taxon>
    </lineage>
</organism>
<evidence type="ECO:0000313" key="1">
    <source>
        <dbReference type="EMBL" id="EEF48684.1"/>
    </source>
</evidence>
<sequence>MAERVISSSNTQLQALVLNLLCNFFDRDLLYFQSITLLTYFKFDVWTNFNSFSFN</sequence>
<keyword evidence="2" id="KW-1185">Reference proteome</keyword>
<dbReference type="Proteomes" id="UP000008311">
    <property type="component" value="Unassembled WGS sequence"/>
</dbReference>
<protein>
    <submittedName>
        <fullName evidence="1">Uncharacterized protein</fullName>
    </submittedName>
</protein>
<evidence type="ECO:0000313" key="2">
    <source>
        <dbReference type="Proteomes" id="UP000008311"/>
    </source>
</evidence>
<accession>B9RJ18</accession>
<proteinExistence type="predicted"/>